<dbReference type="InterPro" id="IPR013108">
    <property type="entry name" value="Amidohydro_3"/>
</dbReference>
<dbReference type="Pfam" id="PF07969">
    <property type="entry name" value="Amidohydro_3"/>
    <property type="match status" value="1"/>
</dbReference>
<sequence length="551" mass="61340">MKTLYENGRIYIGGPEGVLPSGAFVVENGRFLVVGNREELQNYVDNDTKIVNLGGKFVCAGFNDSHMHLLNYGYTLSMAGLSEHTSSMREMLEHLRKFDGEERMRQADSSEQDWGQRWLLGRGWNQDYFTDEQRFPTRWDLDKVSTVRPVCVTRACGHCCVVNSRGLEIMGVTGDTPQPEGGCFELDAAGEPNGIFRENAVEYVSSHIPAPSLEQIKEMMRLAIRKLNAYGVTSVQTDDFETLPVPYELVIRAYQELEQEGDLTVRVYEQAQFTSRETLGKFLESGWNTGVGSRRFRIGPLKIVADGSLGSRTAYLSRPYQDDPDTQGFMLYPREHLEQLIQEAEAHGMQTAVHAIGDGTLDVLLDIYESVAGKAPGENRRNGIVHCQITRAEQLERMAKLGLHAYAQTIFLDYDQRIVRQRVGTEAASSSYAFHTMKQMGIHVSNGSDCPVEAPDVMAGIQCAVTRKTLDGSAGPYRPEEAMSVQEALDSYTAEGAYASFEENVKGKIQSGMLADFVVLGEDPFAAPGQRLREIPVLAVYMDGKCVCRKE</sequence>
<feature type="domain" description="Amidohydrolase 3" evidence="1">
    <location>
        <begin position="49"/>
        <end position="547"/>
    </location>
</feature>
<evidence type="ECO:0000313" key="2">
    <source>
        <dbReference type="EMBL" id="HJC14294.1"/>
    </source>
</evidence>
<dbReference type="SUPFAM" id="SSF51556">
    <property type="entry name" value="Metallo-dependent hydrolases"/>
    <property type="match status" value="1"/>
</dbReference>
<protein>
    <submittedName>
        <fullName evidence="2">Amidohydrolase</fullName>
    </submittedName>
</protein>
<dbReference type="Gene3D" id="2.30.40.10">
    <property type="entry name" value="Urease, subunit C, domain 1"/>
    <property type="match status" value="1"/>
</dbReference>
<gene>
    <name evidence="2" type="ORF">H9705_00495</name>
</gene>
<evidence type="ECO:0000313" key="3">
    <source>
        <dbReference type="Proteomes" id="UP000823849"/>
    </source>
</evidence>
<dbReference type="AlphaFoldDB" id="A0A9D2SM52"/>
<dbReference type="SUPFAM" id="SSF51338">
    <property type="entry name" value="Composite domain of metallo-dependent hydrolases"/>
    <property type="match status" value="1"/>
</dbReference>
<dbReference type="InterPro" id="IPR011059">
    <property type="entry name" value="Metal-dep_hydrolase_composite"/>
</dbReference>
<dbReference type="InterPro" id="IPR032466">
    <property type="entry name" value="Metal_Hydrolase"/>
</dbReference>
<reference evidence="2" key="2">
    <citation type="submission" date="2021-04" db="EMBL/GenBank/DDBJ databases">
        <authorList>
            <person name="Gilroy R."/>
        </authorList>
    </citation>
    <scope>NUCLEOTIDE SEQUENCE</scope>
    <source>
        <strain evidence="2">CHK185-5351</strain>
    </source>
</reference>
<name>A0A9D2SM52_9FIRM</name>
<dbReference type="Gene3D" id="3.20.20.140">
    <property type="entry name" value="Metal-dependent hydrolases"/>
    <property type="match status" value="1"/>
</dbReference>
<dbReference type="EMBL" id="DWWU01000003">
    <property type="protein sequence ID" value="HJC14294.1"/>
    <property type="molecule type" value="Genomic_DNA"/>
</dbReference>
<dbReference type="CDD" id="cd01300">
    <property type="entry name" value="YtcJ_like"/>
    <property type="match status" value="1"/>
</dbReference>
<reference evidence="2" key="1">
    <citation type="journal article" date="2021" name="PeerJ">
        <title>Extensive microbial diversity within the chicken gut microbiome revealed by metagenomics and culture.</title>
        <authorList>
            <person name="Gilroy R."/>
            <person name="Ravi A."/>
            <person name="Getino M."/>
            <person name="Pursley I."/>
            <person name="Horton D.L."/>
            <person name="Alikhan N.F."/>
            <person name="Baker D."/>
            <person name="Gharbi K."/>
            <person name="Hall N."/>
            <person name="Watson M."/>
            <person name="Adriaenssens E.M."/>
            <person name="Foster-Nyarko E."/>
            <person name="Jarju S."/>
            <person name="Secka A."/>
            <person name="Antonio M."/>
            <person name="Oren A."/>
            <person name="Chaudhuri R.R."/>
            <person name="La Ragione R."/>
            <person name="Hildebrand F."/>
            <person name="Pallen M.J."/>
        </authorList>
    </citation>
    <scope>NUCLEOTIDE SEQUENCE</scope>
    <source>
        <strain evidence="2">CHK185-5351</strain>
    </source>
</reference>
<accession>A0A9D2SM52</accession>
<evidence type="ECO:0000259" key="1">
    <source>
        <dbReference type="Pfam" id="PF07969"/>
    </source>
</evidence>
<proteinExistence type="predicted"/>
<dbReference type="PANTHER" id="PTHR22642">
    <property type="entry name" value="IMIDAZOLONEPROPIONASE"/>
    <property type="match status" value="1"/>
</dbReference>
<comment type="caution">
    <text evidence="2">The sequence shown here is derived from an EMBL/GenBank/DDBJ whole genome shotgun (WGS) entry which is preliminary data.</text>
</comment>
<dbReference type="Proteomes" id="UP000823849">
    <property type="component" value="Unassembled WGS sequence"/>
</dbReference>
<dbReference type="Gene3D" id="3.10.310.70">
    <property type="match status" value="1"/>
</dbReference>
<dbReference type="PANTHER" id="PTHR22642:SF2">
    <property type="entry name" value="PROTEIN LONG AFTER FAR-RED 3"/>
    <property type="match status" value="1"/>
</dbReference>
<dbReference type="GO" id="GO:0016810">
    <property type="term" value="F:hydrolase activity, acting on carbon-nitrogen (but not peptide) bonds"/>
    <property type="evidence" value="ECO:0007669"/>
    <property type="project" value="InterPro"/>
</dbReference>
<organism evidence="2 3">
    <name type="scientific">Candidatus Fusicatenibacter intestinigallinarum</name>
    <dbReference type="NCBI Taxonomy" id="2838598"/>
    <lineage>
        <taxon>Bacteria</taxon>
        <taxon>Bacillati</taxon>
        <taxon>Bacillota</taxon>
        <taxon>Clostridia</taxon>
        <taxon>Lachnospirales</taxon>
        <taxon>Lachnospiraceae</taxon>
        <taxon>Fusicatenibacter</taxon>
    </lineage>
</organism>
<dbReference type="InterPro" id="IPR033932">
    <property type="entry name" value="YtcJ-like"/>
</dbReference>